<dbReference type="STRING" id="649349.Lbys_1896"/>
<dbReference type="OrthoDB" id="9775607at2"/>
<reference key="1">
    <citation type="submission" date="2010-11" db="EMBL/GenBank/DDBJ databases">
        <title>The complete genome of Leadbetterella byssophila DSM 17132.</title>
        <authorList>
            <consortium name="US DOE Joint Genome Institute (JGI-PGF)"/>
            <person name="Lucas S."/>
            <person name="Copeland A."/>
            <person name="Lapidus A."/>
            <person name="Glavina del Rio T."/>
            <person name="Dalin E."/>
            <person name="Tice H."/>
            <person name="Bruce D."/>
            <person name="Goodwin L."/>
            <person name="Pitluck S."/>
            <person name="Kyrpides N."/>
            <person name="Mavromatis K."/>
            <person name="Ivanova N."/>
            <person name="Teshima H."/>
            <person name="Brettin T."/>
            <person name="Detter J.C."/>
            <person name="Han C."/>
            <person name="Tapia R."/>
            <person name="Land M."/>
            <person name="Hauser L."/>
            <person name="Markowitz V."/>
            <person name="Cheng J.-F."/>
            <person name="Hugenholtz P."/>
            <person name="Woyke T."/>
            <person name="Wu D."/>
            <person name="Tindall B."/>
            <person name="Pomrenke H.G."/>
            <person name="Brambilla E."/>
            <person name="Klenk H.-P."/>
            <person name="Eisen J.A."/>
        </authorList>
    </citation>
    <scope>NUCLEOTIDE SEQUENCE [LARGE SCALE GENOMIC DNA]</scope>
    <source>
        <strain>DSM 17132</strain>
    </source>
</reference>
<dbReference type="HOGENOM" id="CLU_016107_2_1_10"/>
<dbReference type="InterPro" id="IPR011059">
    <property type="entry name" value="Metal-dep_hydrolase_composite"/>
</dbReference>
<gene>
    <name evidence="2" type="ordered locus">Lbys_1896</name>
</gene>
<dbReference type="AlphaFoldDB" id="E4RRR1"/>
<dbReference type="EC" id="3.5.1.81" evidence="2"/>
<dbReference type="PANTHER" id="PTHR11647">
    <property type="entry name" value="HYDRANTOINASE/DIHYDROPYRIMIDINASE FAMILY MEMBER"/>
    <property type="match status" value="1"/>
</dbReference>
<reference evidence="2 3" key="2">
    <citation type="journal article" date="2011" name="Stand. Genomic Sci.">
        <title>Complete genome sequence of Leadbetterella byssophila type strain (4M15).</title>
        <authorList>
            <person name="Abt B."/>
            <person name="Teshima H."/>
            <person name="Lucas S."/>
            <person name="Lapidus A."/>
            <person name="Del Rio T.G."/>
            <person name="Nolan M."/>
            <person name="Tice H."/>
            <person name="Cheng J.F."/>
            <person name="Pitluck S."/>
            <person name="Liolios K."/>
            <person name="Pagani I."/>
            <person name="Ivanova N."/>
            <person name="Mavromatis K."/>
            <person name="Pati A."/>
            <person name="Tapia R."/>
            <person name="Han C."/>
            <person name="Goodwin L."/>
            <person name="Chen A."/>
            <person name="Palaniappan K."/>
            <person name="Land M."/>
            <person name="Hauser L."/>
            <person name="Chang Y.J."/>
            <person name="Jeffries C.D."/>
            <person name="Rohde M."/>
            <person name="Goker M."/>
            <person name="Tindall B.J."/>
            <person name="Detter J.C."/>
            <person name="Woyke T."/>
            <person name="Bristow J."/>
            <person name="Eisen J.A."/>
            <person name="Markowitz V."/>
            <person name="Hugenholtz P."/>
            <person name="Klenk H.P."/>
            <person name="Kyrpides N.C."/>
        </authorList>
    </citation>
    <scope>NUCLEOTIDE SEQUENCE [LARGE SCALE GENOMIC DNA]</scope>
    <source>
        <strain evidence="3">DSM 17132 / JCM 16389 / KACC 11308 / NBRC 106382 / 4M15</strain>
    </source>
</reference>
<dbReference type="SUPFAM" id="SSF51338">
    <property type="entry name" value="Composite domain of metallo-dependent hydrolases"/>
    <property type="match status" value="1"/>
</dbReference>
<dbReference type="GO" id="GO:0016812">
    <property type="term" value="F:hydrolase activity, acting on carbon-nitrogen (but not peptide) bonds, in cyclic amides"/>
    <property type="evidence" value="ECO:0007669"/>
    <property type="project" value="TreeGrafter"/>
</dbReference>
<dbReference type="GO" id="GO:0005829">
    <property type="term" value="C:cytosol"/>
    <property type="evidence" value="ECO:0007669"/>
    <property type="project" value="TreeGrafter"/>
</dbReference>
<feature type="domain" description="Amidohydrolase 3" evidence="1">
    <location>
        <begin position="442"/>
        <end position="532"/>
    </location>
</feature>
<dbReference type="SUPFAM" id="SSF51556">
    <property type="entry name" value="Metallo-dependent hydrolases"/>
    <property type="match status" value="1"/>
</dbReference>
<sequence length="553" mass="61058">MKIKLLLLLFLVGCKDKLHYDVIIHNGLIHDGTGNTPYVGDVAIQGEEIVYVGPVLKGATADQLIDAKGKIVSPGFVNMLSWANESLLQDGRSLSGLKQGVTLEIMGEGSSMGPLNTELTHYMEKTQGDIKYTVSWKTLGEYLNHLEQKGIATNVASFVGAETVRICVMGFENRKATKEELQQMKALVAEAMKEGAMGLGTSLIYAPGSYADTEELIDLARTAGEYGGMYISHLRSEGNAIDAALNELITISKEAKIPAEIYHLKLAGKDNWPKISSVLYKIDSARAKGLSITANMYNYTAGATGLDAAMPTWVQEGGLDEWRKRLQDPAIRKKVGNEMQIKQKSWENLCLAAGPDQTLLIGFKQDSLKKYTGKTLSEVAQLRGKTWYETAMDLVVQDDSRVGVVYFLMSEENLKKQMQLPYMTFGSDASSLAPEGVFLKSNVHPRAYGNFNRLLSKYVRDEKVLSLPNAIHKLTFLPCQRLKIKDRGLLKEGYKADVVVFTLEDLKENSTYADPHHLSEGVEHVWVNGQQVLKNGEFTGIYSGQFVKGPGKK</sequence>
<dbReference type="InterPro" id="IPR013108">
    <property type="entry name" value="Amidohydro_3"/>
</dbReference>
<evidence type="ECO:0000313" key="2">
    <source>
        <dbReference type="EMBL" id="ADQ17598.1"/>
    </source>
</evidence>
<dbReference type="eggNOG" id="COG3653">
    <property type="taxonomic scope" value="Bacteria"/>
</dbReference>
<name>E4RRR1_LEAB4</name>
<dbReference type="KEGG" id="lby:Lbys_1896"/>
<dbReference type="InterPro" id="IPR050378">
    <property type="entry name" value="Metallo-dep_Hydrolases_sf"/>
</dbReference>
<dbReference type="Gene3D" id="2.30.40.10">
    <property type="entry name" value="Urease, subunit C, domain 1"/>
    <property type="match status" value="1"/>
</dbReference>
<dbReference type="InterPro" id="IPR032466">
    <property type="entry name" value="Metal_Hydrolase"/>
</dbReference>
<organism evidence="2 3">
    <name type="scientific">Leadbetterella byssophila (strain DSM 17132 / JCM 16389 / KACC 11308 / NBRC 106382 / 4M15)</name>
    <dbReference type="NCBI Taxonomy" id="649349"/>
    <lineage>
        <taxon>Bacteria</taxon>
        <taxon>Pseudomonadati</taxon>
        <taxon>Bacteroidota</taxon>
        <taxon>Cytophagia</taxon>
        <taxon>Cytophagales</taxon>
        <taxon>Leadbetterellaceae</taxon>
        <taxon>Leadbetterella</taxon>
    </lineage>
</organism>
<proteinExistence type="predicted"/>
<protein>
    <submittedName>
        <fullName evidence="2">N-acyl-D-amino-acid deacylase</fullName>
        <ecNumber evidence="2">3.5.1.81</ecNumber>
    </submittedName>
</protein>
<dbReference type="CDD" id="cd01297">
    <property type="entry name" value="D-aminoacylase"/>
    <property type="match status" value="1"/>
</dbReference>
<dbReference type="RefSeq" id="WP_013408647.1">
    <property type="nucleotide sequence ID" value="NC_014655.1"/>
</dbReference>
<keyword evidence="3" id="KW-1185">Reference proteome</keyword>
<dbReference type="Pfam" id="PF07969">
    <property type="entry name" value="Amidohydro_3"/>
    <property type="match status" value="1"/>
</dbReference>
<evidence type="ECO:0000313" key="3">
    <source>
        <dbReference type="Proteomes" id="UP000007435"/>
    </source>
</evidence>
<dbReference type="EMBL" id="CP002305">
    <property type="protein sequence ID" value="ADQ17598.1"/>
    <property type="molecule type" value="Genomic_DNA"/>
</dbReference>
<accession>E4RRR1</accession>
<evidence type="ECO:0000259" key="1">
    <source>
        <dbReference type="Pfam" id="PF07969"/>
    </source>
</evidence>
<keyword evidence="2" id="KW-0378">Hydrolase</keyword>
<dbReference type="Proteomes" id="UP000007435">
    <property type="component" value="Chromosome"/>
</dbReference>
<dbReference type="Gene3D" id="3.20.20.140">
    <property type="entry name" value="Metal-dependent hydrolases"/>
    <property type="match status" value="2"/>
</dbReference>
<dbReference type="GO" id="GO:0047420">
    <property type="term" value="F:N-acyl-D-amino-acid deacylase activity"/>
    <property type="evidence" value="ECO:0007669"/>
    <property type="project" value="UniProtKB-EC"/>
</dbReference>
<dbReference type="PANTHER" id="PTHR11647:SF1">
    <property type="entry name" value="COLLAPSIN RESPONSE MEDIATOR PROTEIN"/>
    <property type="match status" value="1"/>
</dbReference>